<feature type="compositionally biased region" description="Pro residues" evidence="1">
    <location>
        <begin position="300"/>
        <end position="334"/>
    </location>
</feature>
<dbReference type="Gene3D" id="1.10.101.10">
    <property type="entry name" value="PGBD-like superfamily/PGBD"/>
    <property type="match status" value="1"/>
</dbReference>
<feature type="region of interest" description="Disordered" evidence="1">
    <location>
        <begin position="183"/>
        <end position="364"/>
    </location>
</feature>
<proteinExistence type="predicted"/>
<accession>A0ABN2VFX5</accession>
<dbReference type="SUPFAM" id="SSF47090">
    <property type="entry name" value="PGBD-like"/>
    <property type="match status" value="1"/>
</dbReference>
<feature type="compositionally biased region" description="Low complexity" evidence="1">
    <location>
        <begin position="245"/>
        <end position="261"/>
    </location>
</feature>
<dbReference type="InterPro" id="IPR036366">
    <property type="entry name" value="PGBDSf"/>
</dbReference>
<protein>
    <recommendedName>
        <fullName evidence="2">Peptidoglycan binding-like domain-containing protein</fullName>
    </recommendedName>
</protein>
<feature type="compositionally biased region" description="Pro residues" evidence="1">
    <location>
        <begin position="29"/>
        <end position="40"/>
    </location>
</feature>
<organism evidence="3 4">
    <name type="scientific">Catenulispora yoronensis</name>
    <dbReference type="NCBI Taxonomy" id="450799"/>
    <lineage>
        <taxon>Bacteria</taxon>
        <taxon>Bacillati</taxon>
        <taxon>Actinomycetota</taxon>
        <taxon>Actinomycetes</taxon>
        <taxon>Catenulisporales</taxon>
        <taxon>Catenulisporaceae</taxon>
        <taxon>Catenulispora</taxon>
    </lineage>
</organism>
<evidence type="ECO:0000256" key="1">
    <source>
        <dbReference type="SAM" id="MobiDB-lite"/>
    </source>
</evidence>
<evidence type="ECO:0000313" key="3">
    <source>
        <dbReference type="EMBL" id="GAA2060260.1"/>
    </source>
</evidence>
<dbReference type="InterPro" id="IPR002477">
    <property type="entry name" value="Peptidoglycan-bd-like"/>
</dbReference>
<evidence type="ECO:0000259" key="2">
    <source>
        <dbReference type="Pfam" id="PF01471"/>
    </source>
</evidence>
<dbReference type="PRINTS" id="PR01217">
    <property type="entry name" value="PRICHEXTENSN"/>
</dbReference>
<evidence type="ECO:0000313" key="4">
    <source>
        <dbReference type="Proteomes" id="UP001500751"/>
    </source>
</evidence>
<feature type="compositionally biased region" description="Low complexity" evidence="1">
    <location>
        <begin position="196"/>
        <end position="208"/>
    </location>
</feature>
<sequence length="431" mass="41897">MPVRQPAPQGGARPPQHTGFSAGLAAPAGPRPGRPLPPDGAPSLPSVFGPTSDLRPEPNPGAKPARRKPEWILSADLRVSGQPPATTPSAGRDLARRPGSETAIMPADGSGDDLPPSLRAGNGGRHRGSRRPAMLRAAVPVVAVLAAGGGALGLVHATGSGTPESQALDSASRTADSAVTTNLANAPSGVDGANGDGPASGSDPASSGFDATSPGPGAHTVGGTTGVRSDAPGAPATVPGNRSVSGSATAGAPTGASTSSPVANGPLQSSAPSLPGTPESSAPVTTPPTATPPSATDPTGTPPSTPTTPTPTPPATTPTTPSDPPPSTPTPTPTGPTATTPTPTPTETGGQPAPTGRVLQTGDTGTDVANLQTELDRLGTPTWVPVTGVYDTRTADAVAYVQNKLNITDDPRGVCGPTTAAAISTLAAAQS</sequence>
<reference evidence="3 4" key="1">
    <citation type="journal article" date="2019" name="Int. J. Syst. Evol. Microbiol.">
        <title>The Global Catalogue of Microorganisms (GCM) 10K type strain sequencing project: providing services to taxonomists for standard genome sequencing and annotation.</title>
        <authorList>
            <consortium name="The Broad Institute Genomics Platform"/>
            <consortium name="The Broad Institute Genome Sequencing Center for Infectious Disease"/>
            <person name="Wu L."/>
            <person name="Ma J."/>
        </authorList>
    </citation>
    <scope>NUCLEOTIDE SEQUENCE [LARGE SCALE GENOMIC DNA]</scope>
    <source>
        <strain evidence="3 4">JCM 16014</strain>
    </source>
</reference>
<dbReference type="InterPro" id="IPR036365">
    <property type="entry name" value="PGBD-like_sf"/>
</dbReference>
<feature type="domain" description="Peptidoglycan binding-like" evidence="2">
    <location>
        <begin position="364"/>
        <end position="423"/>
    </location>
</feature>
<comment type="caution">
    <text evidence="3">The sequence shown here is derived from an EMBL/GenBank/DDBJ whole genome shotgun (WGS) entry which is preliminary data.</text>
</comment>
<feature type="compositionally biased region" description="Low complexity" evidence="1">
    <location>
        <begin position="1"/>
        <end position="28"/>
    </location>
</feature>
<name>A0ABN2VFX5_9ACTN</name>
<dbReference type="Proteomes" id="UP001500751">
    <property type="component" value="Unassembled WGS sequence"/>
</dbReference>
<keyword evidence="4" id="KW-1185">Reference proteome</keyword>
<dbReference type="EMBL" id="BAAAQN010000078">
    <property type="protein sequence ID" value="GAA2060260.1"/>
    <property type="molecule type" value="Genomic_DNA"/>
</dbReference>
<feature type="region of interest" description="Disordered" evidence="1">
    <location>
        <begin position="1"/>
        <end position="132"/>
    </location>
</feature>
<dbReference type="Pfam" id="PF01471">
    <property type="entry name" value="PG_binding_1"/>
    <property type="match status" value="1"/>
</dbReference>
<feature type="compositionally biased region" description="Low complexity" evidence="1">
    <location>
        <begin position="335"/>
        <end position="356"/>
    </location>
</feature>
<gene>
    <name evidence="3" type="ORF">GCM10009839_83650</name>
</gene>